<proteinExistence type="inferred from homology"/>
<evidence type="ECO:0000256" key="1">
    <source>
        <dbReference type="PROSITE-ProRule" id="PRU00285"/>
    </source>
</evidence>
<dbReference type="STRING" id="59750.AWC31_04925"/>
<organism evidence="4 5">
    <name type="scientific">Mycolicibacterium wolinskyi</name>
    <dbReference type="NCBI Taxonomy" id="59750"/>
    <lineage>
        <taxon>Bacteria</taxon>
        <taxon>Bacillati</taxon>
        <taxon>Actinomycetota</taxon>
        <taxon>Actinomycetes</taxon>
        <taxon>Mycobacteriales</taxon>
        <taxon>Mycobacteriaceae</taxon>
        <taxon>Mycolicibacterium</taxon>
    </lineage>
</organism>
<dbReference type="EMBL" id="LGTW01000015">
    <property type="protein sequence ID" value="KWX22199.1"/>
    <property type="molecule type" value="Genomic_DNA"/>
</dbReference>
<dbReference type="CDD" id="cd06464">
    <property type="entry name" value="ACD_sHsps-like"/>
    <property type="match status" value="1"/>
</dbReference>
<name>A0A132PIL7_9MYCO</name>
<evidence type="ECO:0000256" key="2">
    <source>
        <dbReference type="RuleBase" id="RU003616"/>
    </source>
</evidence>
<dbReference type="PATRIC" id="fig|59750.3.peg.1782"/>
<reference evidence="4 5" key="1">
    <citation type="submission" date="2015-07" db="EMBL/GenBank/DDBJ databases">
        <title>A draft genome sequence of Mycobacterium wolinskyi.</title>
        <authorList>
            <person name="de Man T.J."/>
            <person name="Perry K.A."/>
            <person name="Coulliette A.D."/>
            <person name="Jensen B."/>
            <person name="Toney N.C."/>
            <person name="Limbago B.M."/>
            <person name="Noble-Wang J."/>
        </authorList>
    </citation>
    <scope>NUCLEOTIDE SEQUENCE [LARGE SCALE GENOMIC DNA]</scope>
    <source>
        <strain evidence="4 5">CDC_01</strain>
    </source>
</reference>
<sequence length="163" mass="18169">MVNLPVAHQPRPFLPELSEFFAGITPFSSLRPIFERNLMRIEDEVTDDHYELRAEIPGIDPATDVHITVADGQLTVKAERAERAEVNSRSEFSYGSFLRTVTLPAEANEEEITASYERGILTVRVPLSQNPSGMRHIAIQNAENHSVENATVENHTAEAEASE</sequence>
<dbReference type="Pfam" id="PF00011">
    <property type="entry name" value="HSP20"/>
    <property type="match status" value="1"/>
</dbReference>
<feature type="domain" description="SHSP" evidence="3">
    <location>
        <begin position="32"/>
        <end position="142"/>
    </location>
</feature>
<gene>
    <name evidence="4" type="ORF">AFM11_22165</name>
</gene>
<dbReference type="RefSeq" id="WP_067852566.1">
    <property type="nucleotide sequence ID" value="NZ_JBJZOV010000006.1"/>
</dbReference>
<dbReference type="InterPro" id="IPR008978">
    <property type="entry name" value="HSP20-like_chaperone"/>
</dbReference>
<dbReference type="AlphaFoldDB" id="A0A132PIL7"/>
<accession>A0A132PIL7</accession>
<dbReference type="InterPro" id="IPR002068">
    <property type="entry name" value="A-crystallin/Hsp20_dom"/>
</dbReference>
<evidence type="ECO:0000313" key="5">
    <source>
        <dbReference type="Proteomes" id="UP000070612"/>
    </source>
</evidence>
<dbReference type="InterPro" id="IPR031107">
    <property type="entry name" value="Small_HSP"/>
</dbReference>
<dbReference type="PROSITE" id="PS01031">
    <property type="entry name" value="SHSP"/>
    <property type="match status" value="1"/>
</dbReference>
<dbReference type="Proteomes" id="UP000070612">
    <property type="component" value="Unassembled WGS sequence"/>
</dbReference>
<comment type="similarity">
    <text evidence="1 2">Belongs to the small heat shock protein (HSP20) family.</text>
</comment>
<evidence type="ECO:0000313" key="4">
    <source>
        <dbReference type="EMBL" id="KWX22199.1"/>
    </source>
</evidence>
<dbReference type="Gene3D" id="2.60.40.790">
    <property type="match status" value="1"/>
</dbReference>
<protein>
    <submittedName>
        <fullName evidence="4">Antigen</fullName>
    </submittedName>
</protein>
<keyword evidence="5" id="KW-1185">Reference proteome</keyword>
<evidence type="ECO:0000259" key="3">
    <source>
        <dbReference type="PROSITE" id="PS01031"/>
    </source>
</evidence>
<dbReference type="PANTHER" id="PTHR11527">
    <property type="entry name" value="HEAT-SHOCK PROTEIN 20 FAMILY MEMBER"/>
    <property type="match status" value="1"/>
</dbReference>
<dbReference type="SUPFAM" id="SSF49764">
    <property type="entry name" value="HSP20-like chaperones"/>
    <property type="match status" value="1"/>
</dbReference>
<comment type="caution">
    <text evidence="4">The sequence shown here is derived from an EMBL/GenBank/DDBJ whole genome shotgun (WGS) entry which is preliminary data.</text>
</comment>